<keyword evidence="1" id="KW-1133">Transmembrane helix</keyword>
<keyword evidence="1" id="KW-0812">Transmembrane</keyword>
<feature type="transmembrane region" description="Helical" evidence="1">
    <location>
        <begin position="26"/>
        <end position="50"/>
    </location>
</feature>
<reference evidence="3" key="1">
    <citation type="journal article" date="2019" name="Int. J. Syst. Evol. Microbiol.">
        <title>The Global Catalogue of Microorganisms (GCM) 10K type strain sequencing project: providing services to taxonomists for standard genome sequencing and annotation.</title>
        <authorList>
            <consortium name="The Broad Institute Genomics Platform"/>
            <consortium name="The Broad Institute Genome Sequencing Center for Infectious Disease"/>
            <person name="Wu L."/>
            <person name="Ma J."/>
        </authorList>
    </citation>
    <scope>NUCLEOTIDE SEQUENCE [LARGE SCALE GENOMIC DNA]</scope>
    <source>
        <strain evidence="3">JCM 9088</strain>
    </source>
</reference>
<evidence type="ECO:0000313" key="3">
    <source>
        <dbReference type="Proteomes" id="UP001500403"/>
    </source>
</evidence>
<dbReference type="Proteomes" id="UP001500403">
    <property type="component" value="Unassembled WGS sequence"/>
</dbReference>
<dbReference type="EMBL" id="BAAAUD010000053">
    <property type="protein sequence ID" value="GAA2963643.1"/>
    <property type="molecule type" value="Genomic_DNA"/>
</dbReference>
<evidence type="ECO:0000256" key="1">
    <source>
        <dbReference type="SAM" id="Phobius"/>
    </source>
</evidence>
<gene>
    <name evidence="2" type="ORF">GCM10010446_56550</name>
</gene>
<dbReference type="InterPro" id="IPR043857">
    <property type="entry name" value="DUF5819"/>
</dbReference>
<keyword evidence="1" id="KW-0472">Membrane</keyword>
<organism evidence="2 3">
    <name type="scientific">Streptomyces enissocaesilis</name>
    <dbReference type="NCBI Taxonomy" id="332589"/>
    <lineage>
        <taxon>Bacteria</taxon>
        <taxon>Bacillati</taxon>
        <taxon>Actinomycetota</taxon>
        <taxon>Actinomycetes</taxon>
        <taxon>Kitasatosporales</taxon>
        <taxon>Streptomycetaceae</taxon>
        <taxon>Streptomyces</taxon>
        <taxon>Streptomyces rochei group</taxon>
    </lineage>
</organism>
<dbReference type="RefSeq" id="WP_344498758.1">
    <property type="nucleotide sequence ID" value="NZ_BAAAUD010000053.1"/>
</dbReference>
<sequence length="208" mass="23225">MAESVIPPPDPLAPGGTPLGASRRAIVRWFAVFVAFVALVHSSMLLLHVATDFPLSRSYRERVDGWMRPLFPQDWSIFAPEPSKFNQHLEVRANVDGEFGRWIDLTAHDNAAYRGELLPSIEDQLVLRRAVSHYRTNAARQKAAPATGRSARYLLNVVLVRLDAMGEEPGQAVQLRLKSTRIPAPGSRTGAVVTRPQYQTLGYWKVRS</sequence>
<proteinExistence type="predicted"/>
<protein>
    <submittedName>
        <fullName evidence="2">Uncharacterized protein</fullName>
    </submittedName>
</protein>
<comment type="caution">
    <text evidence="2">The sequence shown here is derived from an EMBL/GenBank/DDBJ whole genome shotgun (WGS) entry which is preliminary data.</text>
</comment>
<evidence type="ECO:0000313" key="2">
    <source>
        <dbReference type="EMBL" id="GAA2963643.1"/>
    </source>
</evidence>
<keyword evidence="3" id="KW-1185">Reference proteome</keyword>
<accession>A0ABP6K2I7</accession>
<dbReference type="Pfam" id="PF19136">
    <property type="entry name" value="DUF5819"/>
    <property type="match status" value="1"/>
</dbReference>
<name>A0ABP6K2I7_9ACTN</name>